<dbReference type="EMBL" id="CP003531">
    <property type="protein sequence ID" value="AFK51353.1"/>
    <property type="molecule type" value="Genomic_DNA"/>
</dbReference>
<proteinExistence type="predicted"/>
<accession>I3TF15</accession>
<keyword evidence="2" id="KW-1185">Reference proteome</keyword>
<evidence type="ECO:0000313" key="2">
    <source>
        <dbReference type="Proteomes" id="UP000005270"/>
    </source>
</evidence>
<name>I3TF15_THEC1</name>
<organism evidence="1 2">
    <name type="scientific">Thermogladius calderae (strain DSM 22663 / VKM B-2946 / 1633)</name>
    <dbReference type="NCBI Taxonomy" id="1184251"/>
    <lineage>
        <taxon>Archaea</taxon>
        <taxon>Thermoproteota</taxon>
        <taxon>Thermoprotei</taxon>
        <taxon>Desulfurococcales</taxon>
        <taxon>Desulfurococcaceae</taxon>
        <taxon>Thermogladius</taxon>
    </lineage>
</organism>
<dbReference type="GeneID" id="13013246"/>
<dbReference type="eggNOG" id="arCOG04291">
    <property type="taxonomic scope" value="Archaea"/>
</dbReference>
<dbReference type="Proteomes" id="UP000005270">
    <property type="component" value="Chromosome"/>
</dbReference>
<dbReference type="InParanoid" id="I3TF15"/>
<dbReference type="SUPFAM" id="SSF117396">
    <property type="entry name" value="TM1631-like"/>
    <property type="match status" value="1"/>
</dbReference>
<dbReference type="HOGENOM" id="CLU_046519_0_1_2"/>
<dbReference type="Pfam" id="PF01904">
    <property type="entry name" value="DUF72"/>
    <property type="match status" value="1"/>
</dbReference>
<dbReference type="Gene3D" id="3.20.20.410">
    <property type="entry name" value="Protein of unknown function UPF0759"/>
    <property type="match status" value="1"/>
</dbReference>
<sequence>MEIYVGTSGWLYIWNEEGTLDWYIEESGLNTVELNASFYRFPFRNQVLSWARKGAGIKWAIKVHKSITHARRMSERAFEVWLKFRDLFQPMDRIVEFYLFQLPPNFTCKEENLDRLRNFYDKTGLGQRFALEFRHESCFNEEVVEWARSLGLTLVSIDAPIATWVVNSNGTVYLRLHGHTEWYGYEYSESELRELAERVVSQRPSRVFVYFNNDHYMLENARLMKRIMESMAGVCQ</sequence>
<dbReference type="RefSeq" id="WP_014737603.1">
    <property type="nucleotide sequence ID" value="NC_017954.1"/>
</dbReference>
<protein>
    <recommendedName>
        <fullName evidence="3">DUF72 domain-containing protein</fullName>
    </recommendedName>
</protein>
<dbReference type="PANTHER" id="PTHR30348">
    <property type="entry name" value="UNCHARACTERIZED PROTEIN YECE"/>
    <property type="match status" value="1"/>
</dbReference>
<reference evidence="1 2" key="1">
    <citation type="journal article" date="2012" name="J. Bacteriol.">
        <title>Complete genome sequence of the hyperthermophilic cellulolytic Crenarchaeon 'Thermogladius cellulolyticus' 1633.</title>
        <authorList>
            <person name="Mardanov A.V."/>
            <person name="Kochetkova T.V."/>
            <person name="Beletsky A.V."/>
            <person name="Bonch-Osmolovskaya E.A."/>
            <person name="Ravin N.V."/>
            <person name="Skryabin K.G."/>
        </authorList>
    </citation>
    <scope>NUCLEOTIDE SEQUENCE [LARGE SCALE GENOMIC DNA]</scope>
    <source>
        <strain evidence="2">DSM 22663 / VKM B-2946 / 1633</strain>
    </source>
</reference>
<dbReference type="AlphaFoldDB" id="I3TF15"/>
<dbReference type="OrthoDB" id="35747at2157"/>
<dbReference type="KEGG" id="thg:TCELL_0929"/>
<dbReference type="STRING" id="1184251.TCELL_0929"/>
<dbReference type="PANTHER" id="PTHR30348:SF4">
    <property type="entry name" value="DUF72 DOMAIN-CONTAINING PROTEIN"/>
    <property type="match status" value="1"/>
</dbReference>
<evidence type="ECO:0008006" key="3">
    <source>
        <dbReference type="Google" id="ProtNLM"/>
    </source>
</evidence>
<dbReference type="InterPro" id="IPR002763">
    <property type="entry name" value="DUF72"/>
</dbReference>
<evidence type="ECO:0000313" key="1">
    <source>
        <dbReference type="EMBL" id="AFK51353.1"/>
    </source>
</evidence>
<dbReference type="InterPro" id="IPR036520">
    <property type="entry name" value="UPF0759_sf"/>
</dbReference>
<gene>
    <name evidence="1" type="ordered locus">TCELL_0929</name>
</gene>